<keyword evidence="3" id="KW-1185">Reference proteome</keyword>
<sequence>MPTTLASSNRPTSRRSNTSRSTSSSGTARCSQSDGRSGDPDRIQWYEMAFRMQAPVPEPADTSGEPAHVYELYGKDSKVVAPTKSRHGRRGVC</sequence>
<comment type="caution">
    <text evidence="2">The sequence shown here is derived from an EMBL/GenBank/DDBJ whole genome shotgun (WGS) entry which is preliminary data.</text>
</comment>
<feature type="region of interest" description="Disordered" evidence="1">
    <location>
        <begin position="1"/>
        <end position="43"/>
    </location>
</feature>
<proteinExistence type="predicted"/>
<dbReference type="EMBL" id="JAPDDT010000011">
    <property type="protein sequence ID" value="MCW1925037.1"/>
    <property type="molecule type" value="Genomic_DNA"/>
</dbReference>
<dbReference type="Proteomes" id="UP001320876">
    <property type="component" value="Unassembled WGS sequence"/>
</dbReference>
<name>A0ABT3GNG1_9BACT</name>
<reference evidence="2 3" key="1">
    <citation type="submission" date="2022-10" db="EMBL/GenBank/DDBJ databases">
        <title>Luteolibacter arcticus strain CCTCC AB 2014275, whole genome shotgun sequencing project.</title>
        <authorList>
            <person name="Zhao G."/>
            <person name="Shen L."/>
        </authorList>
    </citation>
    <scope>NUCLEOTIDE SEQUENCE [LARGE SCALE GENOMIC DNA]</scope>
    <source>
        <strain evidence="2 3">CCTCC AB 2014275</strain>
    </source>
</reference>
<protein>
    <submittedName>
        <fullName evidence="2">DUF1501 domain-containing protein</fullName>
    </submittedName>
</protein>
<evidence type="ECO:0000313" key="3">
    <source>
        <dbReference type="Proteomes" id="UP001320876"/>
    </source>
</evidence>
<feature type="compositionally biased region" description="Low complexity" evidence="1">
    <location>
        <begin position="7"/>
        <end position="33"/>
    </location>
</feature>
<dbReference type="InterPro" id="IPR010869">
    <property type="entry name" value="DUF1501"/>
</dbReference>
<accession>A0ABT3GNG1</accession>
<evidence type="ECO:0000313" key="2">
    <source>
        <dbReference type="EMBL" id="MCW1925037.1"/>
    </source>
</evidence>
<dbReference type="Pfam" id="PF07394">
    <property type="entry name" value="DUF1501"/>
    <property type="match status" value="1"/>
</dbReference>
<dbReference type="RefSeq" id="WP_264489145.1">
    <property type="nucleotide sequence ID" value="NZ_JAPDDT010000011.1"/>
</dbReference>
<evidence type="ECO:0000256" key="1">
    <source>
        <dbReference type="SAM" id="MobiDB-lite"/>
    </source>
</evidence>
<gene>
    <name evidence="2" type="ORF">OKA05_20925</name>
</gene>
<organism evidence="2 3">
    <name type="scientific">Luteolibacter arcticus</name>
    <dbReference type="NCBI Taxonomy" id="1581411"/>
    <lineage>
        <taxon>Bacteria</taxon>
        <taxon>Pseudomonadati</taxon>
        <taxon>Verrucomicrobiota</taxon>
        <taxon>Verrucomicrobiia</taxon>
        <taxon>Verrucomicrobiales</taxon>
        <taxon>Verrucomicrobiaceae</taxon>
        <taxon>Luteolibacter</taxon>
    </lineage>
</organism>